<dbReference type="AlphaFoldDB" id="A0A0B4EVE1"/>
<feature type="transmembrane region" description="Helical" evidence="1">
    <location>
        <begin position="20"/>
        <end position="40"/>
    </location>
</feature>
<comment type="caution">
    <text evidence="2">The sequence shown here is derived from an EMBL/GenBank/DDBJ whole genome shotgun (WGS) entry which is preliminary data.</text>
</comment>
<dbReference type="Proteomes" id="UP000031184">
    <property type="component" value="Unassembled WGS sequence"/>
</dbReference>
<organism evidence="2 3">
    <name type="scientific">Fusobacterium necrophorum subsp. funduliforme B35</name>
    <dbReference type="NCBI Taxonomy" id="1226633"/>
    <lineage>
        <taxon>Bacteria</taxon>
        <taxon>Fusobacteriati</taxon>
        <taxon>Fusobacteriota</taxon>
        <taxon>Fusobacteriia</taxon>
        <taxon>Fusobacteriales</taxon>
        <taxon>Fusobacteriaceae</taxon>
        <taxon>Fusobacterium</taxon>
    </lineage>
</organism>
<reference evidence="2 3" key="1">
    <citation type="submission" date="2013-08" db="EMBL/GenBank/DDBJ databases">
        <title>An opportunistic ruminal bacterium that causes liver abscesses in cattle.</title>
        <authorList>
            <person name="Benahmed F.H."/>
            <person name="Rasmussen M."/>
            <person name="Harbottle H."/>
            <person name="Soppet D."/>
            <person name="Nagaraja T.G."/>
            <person name="Davidson M."/>
        </authorList>
    </citation>
    <scope>NUCLEOTIDE SEQUENCE [LARGE SCALE GENOMIC DNA]</scope>
    <source>
        <strain evidence="2 3">B35</strain>
    </source>
</reference>
<evidence type="ECO:0000256" key="1">
    <source>
        <dbReference type="SAM" id="Phobius"/>
    </source>
</evidence>
<keyword evidence="1" id="KW-0812">Transmembrane</keyword>
<keyword evidence="1" id="KW-0472">Membrane</keyword>
<gene>
    <name evidence="2" type="ORF">C095_08940</name>
</gene>
<accession>A0A0B4EVE1</accession>
<evidence type="ECO:0000313" key="3">
    <source>
        <dbReference type="Proteomes" id="UP000031184"/>
    </source>
</evidence>
<keyword evidence="1" id="KW-1133">Transmembrane helix</keyword>
<dbReference type="PATRIC" id="fig|1226633.4.peg.1804"/>
<dbReference type="EMBL" id="AUZI01000021">
    <property type="protein sequence ID" value="KID48854.1"/>
    <property type="molecule type" value="Genomic_DNA"/>
</dbReference>
<evidence type="ECO:0000313" key="2">
    <source>
        <dbReference type="EMBL" id="KID48854.1"/>
    </source>
</evidence>
<name>A0A0B4EVE1_9FUSO</name>
<protein>
    <submittedName>
        <fullName evidence="2">Uncharacterized protein</fullName>
    </submittedName>
</protein>
<proteinExistence type="predicted"/>
<sequence>MKTQEKDIKAAKKSKKKPYLRRKIFMYNLIRLSIQIWLLVQKPKKL</sequence>